<dbReference type="InterPro" id="IPR044925">
    <property type="entry name" value="His-Me_finger_sf"/>
</dbReference>
<keyword evidence="2" id="KW-0255">Endonuclease</keyword>
<dbReference type="EMBL" id="PISD01000006">
    <property type="protein sequence ID" value="PKG30667.1"/>
    <property type="molecule type" value="Genomic_DNA"/>
</dbReference>
<comment type="caution">
    <text evidence="2">The sequence shown here is derived from an EMBL/GenBank/DDBJ whole genome shotgun (WGS) entry which is preliminary data.</text>
</comment>
<evidence type="ECO:0000313" key="2">
    <source>
        <dbReference type="EMBL" id="PKG30667.1"/>
    </source>
</evidence>
<dbReference type="Pfam" id="PF07463">
    <property type="entry name" value="NUMOD4"/>
    <property type="match status" value="1"/>
</dbReference>
<dbReference type="GO" id="GO:0016788">
    <property type="term" value="F:hydrolase activity, acting on ester bonds"/>
    <property type="evidence" value="ECO:0007669"/>
    <property type="project" value="InterPro"/>
</dbReference>
<dbReference type="SUPFAM" id="SSF54060">
    <property type="entry name" value="His-Me finger endonucleases"/>
    <property type="match status" value="1"/>
</dbReference>
<keyword evidence="2" id="KW-0540">Nuclease</keyword>
<proteinExistence type="predicted"/>
<sequence>MEIWQDIAGYEGLYQVSNKGRVKSLLRKNIGSDGRNRTFKEKILKPISDRKGYFQVGLCKNGKAKMFLIHRLVSVAFIPNPNNKPEVNHKDGDKINNYASNLEWNTSRENIKHAFDTGLMKATVFIGEENPSSKLKVKEVRYIRENYIPRDKEFGTEALRKKFGVSQQNISKIVNFKVWKDII</sequence>
<dbReference type="GO" id="GO:0004519">
    <property type="term" value="F:endonuclease activity"/>
    <property type="evidence" value="ECO:0007669"/>
    <property type="project" value="UniProtKB-KW"/>
</dbReference>
<dbReference type="Proteomes" id="UP000233343">
    <property type="component" value="Unassembled WGS sequence"/>
</dbReference>
<keyword evidence="3" id="KW-1185">Reference proteome</keyword>
<keyword evidence="2" id="KW-0378">Hydrolase</keyword>
<reference evidence="2 3" key="1">
    <citation type="journal article" date="2010" name="Int. J. Syst. Evol. Microbiol.">
        <title>Bacillus horneckiae sp. nov., isolated from a spacecraft-assembly clean room.</title>
        <authorList>
            <person name="Vaishampayan P."/>
            <person name="Probst A."/>
            <person name="Krishnamurthi S."/>
            <person name="Ghosh S."/>
            <person name="Osman S."/>
            <person name="McDowall A."/>
            <person name="Ruckmani A."/>
            <person name="Mayilraj S."/>
            <person name="Venkateswaran K."/>
        </authorList>
    </citation>
    <scope>NUCLEOTIDE SEQUENCE [LARGE SCALE GENOMIC DNA]</scope>
    <source>
        <strain evidence="3">1PO1SC</strain>
    </source>
</reference>
<dbReference type="Gene3D" id="3.90.75.20">
    <property type="match status" value="1"/>
</dbReference>
<dbReference type="InterPro" id="IPR010902">
    <property type="entry name" value="NUMOD4"/>
</dbReference>
<name>A0A2N0ZME2_9BACI</name>
<evidence type="ECO:0000313" key="3">
    <source>
        <dbReference type="Proteomes" id="UP000233343"/>
    </source>
</evidence>
<gene>
    <name evidence="2" type="ORF">CWS20_01910</name>
</gene>
<evidence type="ECO:0000259" key="1">
    <source>
        <dbReference type="Pfam" id="PF07463"/>
    </source>
</evidence>
<protein>
    <submittedName>
        <fullName evidence="2">Endonuclease</fullName>
    </submittedName>
</protein>
<dbReference type="RefSeq" id="WP_066191347.1">
    <property type="nucleotide sequence ID" value="NZ_JARMMB010000002.1"/>
</dbReference>
<accession>A0A2N0ZME2</accession>
<dbReference type="AlphaFoldDB" id="A0A2N0ZME2"/>
<organism evidence="2 3">
    <name type="scientific">Cytobacillus horneckiae</name>
    <dbReference type="NCBI Taxonomy" id="549687"/>
    <lineage>
        <taxon>Bacteria</taxon>
        <taxon>Bacillati</taxon>
        <taxon>Bacillota</taxon>
        <taxon>Bacilli</taxon>
        <taxon>Bacillales</taxon>
        <taxon>Bacillaceae</taxon>
        <taxon>Cytobacillus</taxon>
    </lineage>
</organism>
<feature type="domain" description="NUMOD4" evidence="1">
    <location>
        <begin position="2"/>
        <end position="58"/>
    </location>
</feature>